<organism evidence="2 3">
    <name type="scientific">Frankliniella fusca</name>
    <dbReference type="NCBI Taxonomy" id="407009"/>
    <lineage>
        <taxon>Eukaryota</taxon>
        <taxon>Metazoa</taxon>
        <taxon>Ecdysozoa</taxon>
        <taxon>Arthropoda</taxon>
        <taxon>Hexapoda</taxon>
        <taxon>Insecta</taxon>
        <taxon>Pterygota</taxon>
        <taxon>Neoptera</taxon>
        <taxon>Paraneoptera</taxon>
        <taxon>Thysanoptera</taxon>
        <taxon>Terebrantia</taxon>
        <taxon>Thripoidea</taxon>
        <taxon>Thripidae</taxon>
        <taxon>Frankliniella</taxon>
    </lineage>
</organism>
<reference evidence="2" key="1">
    <citation type="submission" date="2021-07" db="EMBL/GenBank/DDBJ databases">
        <authorList>
            <person name="Catto M.A."/>
            <person name="Jacobson A."/>
            <person name="Kennedy G."/>
            <person name="Labadie P."/>
            <person name="Hunt B.G."/>
            <person name="Srinivasan R."/>
        </authorList>
    </citation>
    <scope>NUCLEOTIDE SEQUENCE</scope>
    <source>
        <strain evidence="2">PL_HMW_Pooled</strain>
        <tissue evidence="2">Head</tissue>
    </source>
</reference>
<evidence type="ECO:0000313" key="2">
    <source>
        <dbReference type="EMBL" id="KAK3919088.1"/>
    </source>
</evidence>
<dbReference type="EMBL" id="JAHWGI010000970">
    <property type="protein sequence ID" value="KAK3919088.1"/>
    <property type="molecule type" value="Genomic_DNA"/>
</dbReference>
<feature type="compositionally biased region" description="Polar residues" evidence="1">
    <location>
        <begin position="8"/>
        <end position="20"/>
    </location>
</feature>
<feature type="region of interest" description="Disordered" evidence="1">
    <location>
        <begin position="1"/>
        <end position="48"/>
    </location>
</feature>
<protein>
    <submittedName>
        <fullName evidence="2">PHD finger protein 10</fullName>
    </submittedName>
</protein>
<name>A0AAE1HDG9_9NEOP</name>
<accession>A0AAE1HDG9</accession>
<comment type="caution">
    <text evidence="2">The sequence shown here is derived from an EMBL/GenBank/DDBJ whole genome shotgun (WGS) entry which is preliminary data.</text>
</comment>
<proteinExistence type="predicted"/>
<keyword evidence="3" id="KW-1185">Reference proteome</keyword>
<evidence type="ECO:0000313" key="3">
    <source>
        <dbReference type="Proteomes" id="UP001219518"/>
    </source>
</evidence>
<sequence length="85" mass="10062">MKYKSQKTVKSQNNPSTSRDNGNHSRKKSLHLSLTPRECLHHSPQSNAQRRISMMKMKLGNYHPYILPNTVICFKFYSHYKKHVF</sequence>
<reference evidence="2" key="2">
    <citation type="journal article" date="2023" name="BMC Genomics">
        <title>Pest status, molecular evolution, and epigenetic factors derived from the genome assembly of Frankliniella fusca, a thysanopteran phytovirus vector.</title>
        <authorList>
            <person name="Catto M.A."/>
            <person name="Labadie P.E."/>
            <person name="Jacobson A.L."/>
            <person name="Kennedy G.G."/>
            <person name="Srinivasan R."/>
            <person name="Hunt B.G."/>
        </authorList>
    </citation>
    <scope>NUCLEOTIDE SEQUENCE</scope>
    <source>
        <strain evidence="2">PL_HMW_Pooled</strain>
    </source>
</reference>
<evidence type="ECO:0000256" key="1">
    <source>
        <dbReference type="SAM" id="MobiDB-lite"/>
    </source>
</evidence>
<dbReference type="Proteomes" id="UP001219518">
    <property type="component" value="Unassembled WGS sequence"/>
</dbReference>
<gene>
    <name evidence="2" type="ORF">KUF71_008237</name>
</gene>
<dbReference type="AlphaFoldDB" id="A0AAE1HDG9"/>